<evidence type="ECO:0000256" key="1">
    <source>
        <dbReference type="ARBA" id="ARBA00008396"/>
    </source>
</evidence>
<dbReference type="CDD" id="cd00165">
    <property type="entry name" value="S4"/>
    <property type="match status" value="1"/>
</dbReference>
<dbReference type="GO" id="GO:0034605">
    <property type="term" value="P:cellular response to heat"/>
    <property type="evidence" value="ECO:0007669"/>
    <property type="project" value="InterPro"/>
</dbReference>
<dbReference type="InterPro" id="IPR036986">
    <property type="entry name" value="S4_RNA-bd_sf"/>
</dbReference>
<name>A0A4U1BAR4_9GAMM</name>
<dbReference type="InterPro" id="IPR002942">
    <property type="entry name" value="S4_RNA-bd"/>
</dbReference>
<dbReference type="SUPFAM" id="SSF55174">
    <property type="entry name" value="Alpha-L RNA-binding motif"/>
    <property type="match status" value="1"/>
</dbReference>
<feature type="compositionally biased region" description="Basic residues" evidence="5">
    <location>
        <begin position="122"/>
        <end position="134"/>
    </location>
</feature>
<evidence type="ECO:0000313" key="8">
    <source>
        <dbReference type="Proteomes" id="UP000305674"/>
    </source>
</evidence>
<feature type="compositionally biased region" description="Basic and acidic residues" evidence="5">
    <location>
        <begin position="95"/>
        <end position="109"/>
    </location>
</feature>
<dbReference type="Gene3D" id="3.10.290.10">
    <property type="entry name" value="RNA-binding S4 domain"/>
    <property type="match status" value="1"/>
</dbReference>
<keyword evidence="8" id="KW-1185">Reference proteome</keyword>
<keyword evidence="3 4" id="KW-0238">DNA-binding</keyword>
<dbReference type="NCBIfam" id="NF007673">
    <property type="entry name" value="PRK10348.1"/>
    <property type="match status" value="1"/>
</dbReference>
<evidence type="ECO:0000313" key="7">
    <source>
        <dbReference type="EMBL" id="TKB47638.1"/>
    </source>
</evidence>
<gene>
    <name evidence="7" type="primary">hslR</name>
    <name evidence="7" type="ORF">FCL40_15620</name>
</gene>
<dbReference type="PROSITE" id="PS50889">
    <property type="entry name" value="S4"/>
    <property type="match status" value="1"/>
</dbReference>
<dbReference type="Proteomes" id="UP000305674">
    <property type="component" value="Unassembled WGS sequence"/>
</dbReference>
<dbReference type="RefSeq" id="WP_136854229.1">
    <property type="nucleotide sequence ID" value="NZ_SWCI01000013.1"/>
</dbReference>
<protein>
    <recommendedName>
        <fullName evidence="4">Heat shock protein 15</fullName>
    </recommendedName>
</protein>
<comment type="caution">
    <text evidence="7">The sequence shown here is derived from an EMBL/GenBank/DDBJ whole genome shotgun (WGS) entry which is preliminary data.</text>
</comment>
<dbReference type="GO" id="GO:0003677">
    <property type="term" value="F:DNA binding"/>
    <property type="evidence" value="ECO:0007669"/>
    <property type="project" value="UniProtKB-KW"/>
</dbReference>
<dbReference type="SMART" id="SM00363">
    <property type="entry name" value="S4"/>
    <property type="match status" value="1"/>
</dbReference>
<evidence type="ECO:0000256" key="3">
    <source>
        <dbReference type="ARBA" id="ARBA00023125"/>
    </source>
</evidence>
<keyword evidence="2 4" id="KW-0694">RNA-binding</keyword>
<reference evidence="7 8" key="1">
    <citation type="submission" date="2019-04" db="EMBL/GenBank/DDBJ databases">
        <authorList>
            <person name="Hwang J.C."/>
        </authorList>
    </citation>
    <scope>NUCLEOTIDE SEQUENCE [LARGE SCALE GENOMIC DNA]</scope>
    <source>
        <strain evidence="7 8">IMCC35001</strain>
    </source>
</reference>
<feature type="region of interest" description="Disordered" evidence="5">
    <location>
        <begin position="95"/>
        <end position="134"/>
    </location>
</feature>
<evidence type="ECO:0000256" key="2">
    <source>
        <dbReference type="ARBA" id="ARBA00022884"/>
    </source>
</evidence>
<dbReference type="OrthoDB" id="9797176at2"/>
<dbReference type="GO" id="GO:0003727">
    <property type="term" value="F:single-stranded RNA binding"/>
    <property type="evidence" value="ECO:0007669"/>
    <property type="project" value="InterPro"/>
</dbReference>
<dbReference type="PIRSF" id="PIRSF016821">
    <property type="entry name" value="HSP15"/>
    <property type="match status" value="1"/>
</dbReference>
<dbReference type="EMBL" id="SWCI01000013">
    <property type="protein sequence ID" value="TKB47638.1"/>
    <property type="molecule type" value="Genomic_DNA"/>
</dbReference>
<sequence>MTKKQPHTELTSVRIDKWLWAARFYKTRPLAQEMVSGGKVHHNGQRCKPSRLICVGSTLTLWQGNDEREVVVLGLSEKRLSAPLAQQLYRETEESLKKREAASTSRRLESAGQPLVSSRPDKKQRRQIMKLKQQ</sequence>
<evidence type="ECO:0000256" key="5">
    <source>
        <dbReference type="SAM" id="MobiDB-lite"/>
    </source>
</evidence>
<evidence type="ECO:0000256" key="4">
    <source>
        <dbReference type="PIRNR" id="PIRNR016821"/>
    </source>
</evidence>
<evidence type="ECO:0000259" key="6">
    <source>
        <dbReference type="SMART" id="SM00363"/>
    </source>
</evidence>
<dbReference type="GO" id="GO:0043023">
    <property type="term" value="F:ribosomal large subunit binding"/>
    <property type="evidence" value="ECO:0007669"/>
    <property type="project" value="InterPro"/>
</dbReference>
<proteinExistence type="inferred from homology"/>
<feature type="domain" description="RNA-binding S4" evidence="6">
    <location>
        <begin position="13"/>
        <end position="76"/>
    </location>
</feature>
<dbReference type="Pfam" id="PF01479">
    <property type="entry name" value="S4"/>
    <property type="match status" value="1"/>
</dbReference>
<dbReference type="AlphaFoldDB" id="A0A4U1BAR4"/>
<keyword evidence="7" id="KW-0346">Stress response</keyword>
<comment type="similarity">
    <text evidence="1 4">Belongs to the HSP15 family.</text>
</comment>
<accession>A0A4U1BAR4</accession>
<dbReference type="InterPro" id="IPR025708">
    <property type="entry name" value="HSP15"/>
</dbReference>
<organism evidence="7 8">
    <name type="scientific">Ferrimonas sediminicola</name>
    <dbReference type="NCBI Taxonomy" id="2569538"/>
    <lineage>
        <taxon>Bacteria</taxon>
        <taxon>Pseudomonadati</taxon>
        <taxon>Pseudomonadota</taxon>
        <taxon>Gammaproteobacteria</taxon>
        <taxon>Alteromonadales</taxon>
        <taxon>Ferrimonadaceae</taxon>
        <taxon>Ferrimonas</taxon>
    </lineage>
</organism>